<evidence type="ECO:0000256" key="2">
    <source>
        <dbReference type="ARBA" id="ARBA00022927"/>
    </source>
</evidence>
<feature type="region of interest" description="Disordered" evidence="5">
    <location>
        <begin position="639"/>
        <end position="662"/>
    </location>
</feature>
<feature type="compositionally biased region" description="Polar residues" evidence="5">
    <location>
        <begin position="639"/>
        <end position="649"/>
    </location>
</feature>
<dbReference type="KEGG" id="lgi:LOTGIDRAFT_140484"/>
<dbReference type="PANTHER" id="PTHR13258">
    <property type="entry name" value="SYNDETIN"/>
    <property type="match status" value="1"/>
</dbReference>
<dbReference type="GO" id="GO:0015031">
    <property type="term" value="P:protein transport"/>
    <property type="evidence" value="ECO:0007669"/>
    <property type="project" value="UniProtKB-KW"/>
</dbReference>
<dbReference type="OMA" id="MAKVKWD"/>
<keyword evidence="1" id="KW-0813">Transport</keyword>
<dbReference type="STRING" id="225164.V4AU43"/>
<feature type="domain" description="Vacuolar protein sorting-associated protein 54 N-terminal" evidence="7">
    <location>
        <begin position="13"/>
        <end position="304"/>
    </location>
</feature>
<dbReference type="Pfam" id="PF10475">
    <property type="entry name" value="Vps54_N"/>
    <property type="match status" value="1"/>
</dbReference>
<dbReference type="GO" id="GO:0000149">
    <property type="term" value="F:SNARE binding"/>
    <property type="evidence" value="ECO:0007669"/>
    <property type="project" value="TreeGrafter"/>
</dbReference>
<name>V4AU43_LOTGI</name>
<keyword evidence="3 4" id="KW-0175">Coiled coil</keyword>
<dbReference type="Pfam" id="PF10474">
    <property type="entry name" value="Syndetin_C"/>
    <property type="match status" value="1"/>
</dbReference>
<feature type="domain" description="Syndetin C-terminal" evidence="6">
    <location>
        <begin position="675"/>
        <end position="907"/>
    </location>
</feature>
<dbReference type="InterPro" id="IPR040047">
    <property type="entry name" value="VPS50"/>
</dbReference>
<dbReference type="GO" id="GO:0005829">
    <property type="term" value="C:cytosol"/>
    <property type="evidence" value="ECO:0007669"/>
    <property type="project" value="GOC"/>
</dbReference>
<dbReference type="Proteomes" id="UP000030746">
    <property type="component" value="Unassembled WGS sequence"/>
</dbReference>
<evidence type="ECO:0000259" key="6">
    <source>
        <dbReference type="Pfam" id="PF10474"/>
    </source>
</evidence>
<dbReference type="HOGENOM" id="CLU_009513_1_0_1"/>
<proteinExistence type="predicted"/>
<dbReference type="OrthoDB" id="10263345at2759"/>
<dbReference type="RefSeq" id="XP_009048529.1">
    <property type="nucleotide sequence ID" value="XM_009050281.1"/>
</dbReference>
<keyword evidence="9" id="KW-1185">Reference proteome</keyword>
<dbReference type="GO" id="GO:1990745">
    <property type="term" value="C:EARP complex"/>
    <property type="evidence" value="ECO:0007669"/>
    <property type="project" value="InterPro"/>
</dbReference>
<dbReference type="InterPro" id="IPR019514">
    <property type="entry name" value="Syndetin_C"/>
</dbReference>
<feature type="non-terminal residue" evidence="8">
    <location>
        <position position="1"/>
    </location>
</feature>
<feature type="coiled-coil region" evidence="4">
    <location>
        <begin position="42"/>
        <end position="69"/>
    </location>
</feature>
<protein>
    <recommendedName>
        <fullName evidence="10">Syndetin C-terminal domain-containing protein</fullName>
    </recommendedName>
</protein>
<reference evidence="8 9" key="1">
    <citation type="journal article" date="2013" name="Nature">
        <title>Insights into bilaterian evolution from three spiralian genomes.</title>
        <authorList>
            <person name="Simakov O."/>
            <person name="Marletaz F."/>
            <person name="Cho S.J."/>
            <person name="Edsinger-Gonzales E."/>
            <person name="Havlak P."/>
            <person name="Hellsten U."/>
            <person name="Kuo D.H."/>
            <person name="Larsson T."/>
            <person name="Lv J."/>
            <person name="Arendt D."/>
            <person name="Savage R."/>
            <person name="Osoegawa K."/>
            <person name="de Jong P."/>
            <person name="Grimwood J."/>
            <person name="Chapman J.A."/>
            <person name="Shapiro H."/>
            <person name="Aerts A."/>
            <person name="Otillar R.P."/>
            <person name="Terry A.Y."/>
            <person name="Boore J.L."/>
            <person name="Grigoriev I.V."/>
            <person name="Lindberg D.R."/>
            <person name="Seaver E.C."/>
            <person name="Weisblat D.A."/>
            <person name="Putnam N.H."/>
            <person name="Rokhsar D.S."/>
        </authorList>
    </citation>
    <scope>NUCLEOTIDE SEQUENCE [LARGE SCALE GENOMIC DNA]</scope>
</reference>
<evidence type="ECO:0000256" key="3">
    <source>
        <dbReference type="ARBA" id="ARBA00023054"/>
    </source>
</evidence>
<gene>
    <name evidence="8" type="ORF">LOTGIDRAFT_140484</name>
</gene>
<sequence length="914" mass="105831">EVPSNPHEQEEIIETVEKDYYNDESWDASNYELEKLPEKLSLSEIDDDRTKLRKQLQAVSRKVSELILQNHPAYAAELQRVMELDRCLQAAGVVCAKGRKEVLHGKTIFTSASLGLLANYKKRQQLLGLLKSLHTIKTLQRTDLRLREMMEEEDYCGAIQLCLECQKAASTFRHFKCISELSSKLQDTLEMIEEQLDIALSKTCNGFDVKHYDKVQKAYNLLGKTQTAMDQLHMHFASAIHNTAFIIVLGYVELCSGGSQTNFQKRQYPDLCRNLTTDSFIPCLIDLCKALWEVMRSYYKTIQWHEQNDIFNKHTTEESSSENVEETFNRRYITQKLEYGRGRVWQDVQQKVKTYILGSDLSGFKLDEFIRVLDIVGRLIEIGEQFCGSKSEGLQDSLKQQSLNYFKNHHSARLDELRVFLENEGWELCPVKSSFNILQLMEYRFMRDWQAGRQSDVKTVDDTTPVRNNTLELGYFKDYLNQGNPFDVQPDEEENEDVYVGTGKEEGYGDSDSDNDVPDELKQDYIDELTGEALKNSRQIKRGISKNRSAGHKQAPIITNTTLNVLRVMGKYLKMMTVLRPISFDVITCLAQLFDFYLYTIFTFFGGDVIIISVLQGMDKSINNRLRITLYRIHDNMISTPTQPGNQTPETEDNREKIPPATISPCVNLDDPNGLFGLAERTVAVESLVFLADQLEFLQPYLESMIPANKKAFLQQFYAQTVKMGVELRRPVYKHVSIRAIDYDSILQQMGTVKWDIKEIMSQHNTYIDALLKKFINLNNKMMEVEMRIPIPKVVKDVIWEHCIRLANRVFVEGYSNAKKCSNEGRALMQLDFQQFLIKIDQIVEIKPVPEREFVETYIKAYYLPESQLESWIQDHKEYSSKQLLALINTVDHLNRKARQKLTNIIEDIDKTRR</sequence>
<keyword evidence="2" id="KW-0653">Protein transport</keyword>
<accession>V4AU43</accession>
<evidence type="ECO:0000313" key="8">
    <source>
        <dbReference type="EMBL" id="ESP00823.1"/>
    </source>
</evidence>
<evidence type="ECO:0000256" key="1">
    <source>
        <dbReference type="ARBA" id="ARBA00022448"/>
    </source>
</evidence>
<dbReference type="GO" id="GO:0042147">
    <property type="term" value="P:retrograde transport, endosome to Golgi"/>
    <property type="evidence" value="ECO:0007669"/>
    <property type="project" value="InterPro"/>
</dbReference>
<dbReference type="AlphaFoldDB" id="V4AU43"/>
<evidence type="ECO:0000313" key="9">
    <source>
        <dbReference type="Proteomes" id="UP000030746"/>
    </source>
</evidence>
<dbReference type="EMBL" id="KB200665">
    <property type="protein sequence ID" value="ESP00823.1"/>
    <property type="molecule type" value="Genomic_DNA"/>
</dbReference>
<evidence type="ECO:0000256" key="5">
    <source>
        <dbReference type="SAM" id="MobiDB-lite"/>
    </source>
</evidence>
<dbReference type="GeneID" id="20234321"/>
<dbReference type="CTD" id="20234321"/>
<evidence type="ECO:0000259" key="7">
    <source>
        <dbReference type="Pfam" id="PF10475"/>
    </source>
</evidence>
<dbReference type="PANTHER" id="PTHR13258:SF0">
    <property type="entry name" value="SYNDETIN"/>
    <property type="match status" value="1"/>
</dbReference>
<organism evidence="8 9">
    <name type="scientific">Lottia gigantea</name>
    <name type="common">Giant owl limpet</name>
    <dbReference type="NCBI Taxonomy" id="225164"/>
    <lineage>
        <taxon>Eukaryota</taxon>
        <taxon>Metazoa</taxon>
        <taxon>Spiralia</taxon>
        <taxon>Lophotrochozoa</taxon>
        <taxon>Mollusca</taxon>
        <taxon>Gastropoda</taxon>
        <taxon>Patellogastropoda</taxon>
        <taxon>Lottioidea</taxon>
        <taxon>Lottiidae</taxon>
        <taxon>Lottia</taxon>
    </lineage>
</organism>
<evidence type="ECO:0000256" key="4">
    <source>
        <dbReference type="SAM" id="Coils"/>
    </source>
</evidence>
<dbReference type="GO" id="GO:0032456">
    <property type="term" value="P:endocytic recycling"/>
    <property type="evidence" value="ECO:0007669"/>
    <property type="project" value="InterPro"/>
</dbReference>
<evidence type="ECO:0008006" key="10">
    <source>
        <dbReference type="Google" id="ProtNLM"/>
    </source>
</evidence>
<dbReference type="InterPro" id="IPR019515">
    <property type="entry name" value="VPS54_N"/>
</dbReference>